<dbReference type="RefSeq" id="WP_202636325.1">
    <property type="nucleotide sequence ID" value="NZ_CP010554.1"/>
</dbReference>
<dbReference type="HOGENOM" id="CLU_2318226_0_0_4"/>
<accession>A0A0C5IZ09</accession>
<dbReference type="STRING" id="1565605.PG1C_05020"/>
<keyword evidence="2" id="KW-1185">Reference proteome</keyword>
<gene>
    <name evidence="1" type="ORF">PG1C_05020</name>
</gene>
<dbReference type="AlphaFoldDB" id="A0A0C5IZ09"/>
<name>A0A0C5IZ09_9PROT</name>
<protein>
    <submittedName>
        <fullName evidence="1">Uncharacterized protein</fullName>
    </submittedName>
</protein>
<dbReference type="Proteomes" id="UP000061603">
    <property type="component" value="Chromosome"/>
</dbReference>
<evidence type="ECO:0000313" key="1">
    <source>
        <dbReference type="EMBL" id="AJP47992.1"/>
    </source>
</evidence>
<organism evidence="1 2">
    <name type="scientific">Rugosibacter aromaticivorans</name>
    <dbReference type="NCBI Taxonomy" id="1565605"/>
    <lineage>
        <taxon>Bacteria</taxon>
        <taxon>Pseudomonadati</taxon>
        <taxon>Pseudomonadota</taxon>
        <taxon>Betaproteobacteria</taxon>
        <taxon>Nitrosomonadales</taxon>
        <taxon>Sterolibacteriaceae</taxon>
        <taxon>Rugosibacter</taxon>
    </lineage>
</organism>
<dbReference type="KEGG" id="rbu:PG1C_05020"/>
<reference evidence="1 2" key="1">
    <citation type="journal article" date="2015" name="Genome Announc.">
        <title>Complete Genome Sequence of a Novel Bacterium within the Family Rhodocyclaceae That Degrades Polycyclic Aromatic Hydrocarbons.</title>
        <authorList>
            <person name="Singleton D.R."/>
            <person name="Dickey A.N."/>
            <person name="Scholl E.H."/>
            <person name="Wright F.A."/>
            <person name="Aitken M.D."/>
        </authorList>
    </citation>
    <scope>NUCLEOTIDE SEQUENCE [LARGE SCALE GENOMIC DNA]</scope>
    <source>
        <strain evidence="2">PG1-Ca6</strain>
    </source>
</reference>
<proteinExistence type="predicted"/>
<evidence type="ECO:0000313" key="2">
    <source>
        <dbReference type="Proteomes" id="UP000061603"/>
    </source>
</evidence>
<sequence length="99" mass="11556">MALTRISIERAHRVWLETQVIDHGPKGGAKFRFKVIERLFVEDEFDAEDRLRREKSVAFPVLMIEYDNESDFAKRAITHFQRTHRKGCGHLSWPSSSIG</sequence>
<dbReference type="EMBL" id="CP010554">
    <property type="protein sequence ID" value="AJP47992.1"/>
    <property type="molecule type" value="Genomic_DNA"/>
</dbReference>